<comment type="caution">
    <text evidence="1">The sequence shown here is derived from an EMBL/GenBank/DDBJ whole genome shotgun (WGS) entry which is preliminary data.</text>
</comment>
<dbReference type="Proteomes" id="UP001558713">
    <property type="component" value="Unassembled WGS sequence"/>
</dbReference>
<proteinExistence type="predicted"/>
<accession>A0ABD0Z9K6</accession>
<evidence type="ECO:0000313" key="2">
    <source>
        <dbReference type="Proteomes" id="UP001558713"/>
    </source>
</evidence>
<dbReference type="PANTHER" id="PTHR48466">
    <property type="entry name" value="OS10G0509000 PROTEIN-RELATED"/>
    <property type="match status" value="1"/>
</dbReference>
<sequence>MFFIAIEKLMALAFVYCRVKPLVEILKGFDFKETLKKKIGFCIDCNMSMILDRASEDLEIIRSERRRNMENLDSLLKQVSMRIYQAGGIDRPLITKRRSRMCVVSGATHKSLLPGGVVLSVSSSRATCFIEPKEAVEFNNMEVSYASFEKAEELE</sequence>
<dbReference type="AlphaFoldDB" id="A0ABD0Z9K6"/>
<organism evidence="1 2">
    <name type="scientific">Cardamine amara subsp. amara</name>
    <dbReference type="NCBI Taxonomy" id="228776"/>
    <lineage>
        <taxon>Eukaryota</taxon>
        <taxon>Viridiplantae</taxon>
        <taxon>Streptophyta</taxon>
        <taxon>Embryophyta</taxon>
        <taxon>Tracheophyta</taxon>
        <taxon>Spermatophyta</taxon>
        <taxon>Magnoliopsida</taxon>
        <taxon>eudicotyledons</taxon>
        <taxon>Gunneridae</taxon>
        <taxon>Pentapetalae</taxon>
        <taxon>rosids</taxon>
        <taxon>malvids</taxon>
        <taxon>Brassicales</taxon>
        <taxon>Brassicaceae</taxon>
        <taxon>Cardamineae</taxon>
        <taxon>Cardamine</taxon>
    </lineage>
</organism>
<dbReference type="GO" id="GO:0004519">
    <property type="term" value="F:endonuclease activity"/>
    <property type="evidence" value="ECO:0007669"/>
    <property type="project" value="UniProtKB-KW"/>
</dbReference>
<dbReference type="PANTHER" id="PTHR48466:SF1">
    <property type="entry name" value="SMR DOMAIN-CONTAINING PROTEIN"/>
    <property type="match status" value="1"/>
</dbReference>
<gene>
    <name evidence="1" type="ORF">V5N11_005656</name>
</gene>
<dbReference type="EMBL" id="JBANAX010000940">
    <property type="protein sequence ID" value="KAL1187784.1"/>
    <property type="molecule type" value="Genomic_DNA"/>
</dbReference>
<name>A0ABD0Z9K6_CARAN</name>
<evidence type="ECO:0000313" key="1">
    <source>
        <dbReference type="EMBL" id="KAL1187784.1"/>
    </source>
</evidence>
<protein>
    <submittedName>
        <fullName evidence="1">Uncharacterized protein</fullName>
    </submittedName>
</protein>
<keyword evidence="2" id="KW-1185">Reference proteome</keyword>
<reference evidence="1 2" key="1">
    <citation type="submission" date="2024-04" db="EMBL/GenBank/DDBJ databases">
        <title>Genome assembly C_amara_ONT_v2.</title>
        <authorList>
            <person name="Yant L."/>
            <person name="Moore C."/>
            <person name="Slenker M."/>
        </authorList>
    </citation>
    <scope>NUCLEOTIDE SEQUENCE [LARGE SCALE GENOMIC DNA]</scope>
    <source>
        <tissue evidence="1">Leaf</tissue>
    </source>
</reference>
<dbReference type="InterPro" id="IPR045076">
    <property type="entry name" value="MutS"/>
</dbReference>